<evidence type="ECO:0000256" key="2">
    <source>
        <dbReference type="ARBA" id="ARBA00022729"/>
    </source>
</evidence>
<dbReference type="GO" id="GO:0016020">
    <property type="term" value="C:membrane"/>
    <property type="evidence" value="ECO:0007669"/>
    <property type="project" value="UniProtKB-SubCell"/>
</dbReference>
<evidence type="ECO:0000259" key="4">
    <source>
        <dbReference type="Pfam" id="PF13947"/>
    </source>
</evidence>
<feature type="chain" id="PRO_5002881340" description="Wall-associated receptor kinase galacturonan-binding domain-containing protein" evidence="3">
    <location>
        <begin position="34"/>
        <end position="317"/>
    </location>
</feature>
<comment type="subcellular location">
    <subcellularLocation>
        <location evidence="1">Membrane</location>
        <topology evidence="1">Single-pass membrane protein</topology>
    </subcellularLocation>
</comment>
<evidence type="ECO:0000313" key="5">
    <source>
        <dbReference type="EMBL" id="EEE60835.1"/>
    </source>
</evidence>
<reference evidence="5" key="1">
    <citation type="journal article" date="2005" name="PLoS Biol.">
        <title>The genomes of Oryza sativa: a history of duplications.</title>
        <authorList>
            <person name="Yu J."/>
            <person name="Wang J."/>
            <person name="Lin W."/>
            <person name="Li S."/>
            <person name="Li H."/>
            <person name="Zhou J."/>
            <person name="Ni P."/>
            <person name="Dong W."/>
            <person name="Hu S."/>
            <person name="Zeng C."/>
            <person name="Zhang J."/>
            <person name="Zhang Y."/>
            <person name="Li R."/>
            <person name="Xu Z."/>
            <person name="Li S."/>
            <person name="Li X."/>
            <person name="Zheng H."/>
            <person name="Cong L."/>
            <person name="Lin L."/>
            <person name="Yin J."/>
            <person name="Geng J."/>
            <person name="Li G."/>
            <person name="Shi J."/>
            <person name="Liu J."/>
            <person name="Lv H."/>
            <person name="Li J."/>
            <person name="Wang J."/>
            <person name="Deng Y."/>
            <person name="Ran L."/>
            <person name="Shi X."/>
            <person name="Wang X."/>
            <person name="Wu Q."/>
            <person name="Li C."/>
            <person name="Ren X."/>
            <person name="Wang J."/>
            <person name="Wang X."/>
            <person name="Li D."/>
            <person name="Liu D."/>
            <person name="Zhang X."/>
            <person name="Ji Z."/>
            <person name="Zhao W."/>
            <person name="Sun Y."/>
            <person name="Zhang Z."/>
            <person name="Bao J."/>
            <person name="Han Y."/>
            <person name="Dong L."/>
            <person name="Ji J."/>
            <person name="Chen P."/>
            <person name="Wu S."/>
            <person name="Liu J."/>
            <person name="Xiao Y."/>
            <person name="Bu D."/>
            <person name="Tan J."/>
            <person name="Yang L."/>
            <person name="Ye C."/>
            <person name="Zhang J."/>
            <person name="Xu J."/>
            <person name="Zhou Y."/>
            <person name="Yu Y."/>
            <person name="Zhang B."/>
            <person name="Zhuang S."/>
            <person name="Wei H."/>
            <person name="Liu B."/>
            <person name="Lei M."/>
            <person name="Yu H."/>
            <person name="Li Y."/>
            <person name="Xu H."/>
            <person name="Wei S."/>
            <person name="He X."/>
            <person name="Fang L."/>
            <person name="Zhang Z."/>
            <person name="Zhang Y."/>
            <person name="Huang X."/>
            <person name="Su Z."/>
            <person name="Tong W."/>
            <person name="Li J."/>
            <person name="Tong Z."/>
            <person name="Li S."/>
            <person name="Ye J."/>
            <person name="Wang L."/>
            <person name="Fang L."/>
            <person name="Lei T."/>
            <person name="Chen C."/>
            <person name="Chen H."/>
            <person name="Xu Z."/>
            <person name="Li H."/>
            <person name="Huang H."/>
            <person name="Zhang F."/>
            <person name="Xu H."/>
            <person name="Li N."/>
            <person name="Zhao C."/>
            <person name="Li S."/>
            <person name="Dong L."/>
            <person name="Huang Y."/>
            <person name="Li L."/>
            <person name="Xi Y."/>
            <person name="Qi Q."/>
            <person name="Li W."/>
            <person name="Zhang B."/>
            <person name="Hu W."/>
            <person name="Zhang Y."/>
            <person name="Tian X."/>
            <person name="Jiao Y."/>
            <person name="Liang X."/>
            <person name="Jin J."/>
            <person name="Gao L."/>
            <person name="Zheng W."/>
            <person name="Hao B."/>
            <person name="Liu S."/>
            <person name="Wang W."/>
            <person name="Yuan L."/>
            <person name="Cao M."/>
            <person name="McDermott J."/>
            <person name="Samudrala R."/>
            <person name="Wang J."/>
            <person name="Wong G.K."/>
            <person name="Yang H."/>
        </authorList>
    </citation>
    <scope>NUCLEOTIDE SEQUENCE [LARGE SCALE GENOMIC DNA]</scope>
</reference>
<dbReference type="GO" id="GO:0030247">
    <property type="term" value="F:polysaccharide binding"/>
    <property type="evidence" value="ECO:0007669"/>
    <property type="project" value="InterPro"/>
</dbReference>
<feature type="domain" description="Wall-associated receptor kinase galacturonan-binding" evidence="4">
    <location>
        <begin position="36"/>
        <end position="96"/>
    </location>
</feature>
<dbReference type="Proteomes" id="UP000007752">
    <property type="component" value="Chromosome 4"/>
</dbReference>
<name>B9FEQ2_ORYSJ</name>
<sequence>MSSETSPVPSPRGITRALLWLAVATVACLPAVASSCRRSCGDVAIPYPFGMKDDQPGCAIPGFEVSCKRDGLLLKPFLSDDVEVRGILLAESQVRIKMDISWSCYNTINRTMDSINWFLSFRDTPYRLSDTGNKFTVIGCRTLAYITITKPQQLESSSLTTGCVATCNSQGDLASLSDGTCSGIGCCQTTIPKGLQNYGIWFDDRFNTAKIYNMSRCSYAALVEASNFTFSTSYAMSSAFNDTYAGQAPLLLDWAIGNQTCEAARRNPNPDPKYACISNNSDCFNSSNGPGYICKCKEGFHGNPYLDDPELGCKGTK</sequence>
<feature type="signal peptide" evidence="3">
    <location>
        <begin position="1"/>
        <end position="33"/>
    </location>
</feature>
<accession>B9FEQ2</accession>
<dbReference type="PANTHER" id="PTHR33491">
    <property type="entry name" value="OSJNBA0016N04.9 PROTEIN"/>
    <property type="match status" value="1"/>
</dbReference>
<protein>
    <recommendedName>
        <fullName evidence="4">Wall-associated receptor kinase galacturonan-binding domain-containing protein</fullName>
    </recommendedName>
</protein>
<gene>
    <name evidence="5" type="ORF">OsJ_14455</name>
</gene>
<organism evidence="5">
    <name type="scientific">Oryza sativa subsp. japonica</name>
    <name type="common">Rice</name>
    <dbReference type="NCBI Taxonomy" id="39947"/>
    <lineage>
        <taxon>Eukaryota</taxon>
        <taxon>Viridiplantae</taxon>
        <taxon>Streptophyta</taxon>
        <taxon>Embryophyta</taxon>
        <taxon>Tracheophyta</taxon>
        <taxon>Spermatophyta</taxon>
        <taxon>Magnoliopsida</taxon>
        <taxon>Liliopsida</taxon>
        <taxon>Poales</taxon>
        <taxon>Poaceae</taxon>
        <taxon>BOP clade</taxon>
        <taxon>Oryzoideae</taxon>
        <taxon>Oryzeae</taxon>
        <taxon>Oryzinae</taxon>
        <taxon>Oryza</taxon>
        <taxon>Oryza sativa</taxon>
    </lineage>
</organism>
<dbReference type="InterPro" id="IPR025287">
    <property type="entry name" value="WAK_GUB"/>
</dbReference>
<proteinExistence type="predicted"/>
<dbReference type="EMBL" id="CM000141">
    <property type="protein sequence ID" value="EEE60835.1"/>
    <property type="molecule type" value="Genomic_DNA"/>
</dbReference>
<dbReference type="AlphaFoldDB" id="B9FEQ2"/>
<reference evidence="5" key="2">
    <citation type="submission" date="2008-12" db="EMBL/GenBank/DDBJ databases">
        <title>Improved gene annotation of the rice (Oryza sativa) genomes.</title>
        <authorList>
            <person name="Wang J."/>
            <person name="Li R."/>
            <person name="Fan W."/>
            <person name="Huang Q."/>
            <person name="Zhang J."/>
            <person name="Zhou Y."/>
            <person name="Hu Y."/>
            <person name="Zi S."/>
            <person name="Li J."/>
            <person name="Ni P."/>
            <person name="Zheng H."/>
            <person name="Zhang Y."/>
            <person name="Zhao M."/>
            <person name="Hao Q."/>
            <person name="McDermott J."/>
            <person name="Samudrala R."/>
            <person name="Kristiansen K."/>
            <person name="Wong G.K.-S."/>
        </authorList>
    </citation>
    <scope>NUCLEOTIDE SEQUENCE</scope>
</reference>
<dbReference type="Pfam" id="PF13947">
    <property type="entry name" value="GUB_WAK_bind"/>
    <property type="match status" value="1"/>
</dbReference>
<evidence type="ECO:0000256" key="3">
    <source>
        <dbReference type="SAM" id="SignalP"/>
    </source>
</evidence>
<dbReference type="HOGENOM" id="CLU_000288_43_10_1"/>
<keyword evidence="2 3" id="KW-0732">Signal</keyword>
<evidence type="ECO:0000256" key="1">
    <source>
        <dbReference type="ARBA" id="ARBA00004167"/>
    </source>
</evidence>